<evidence type="ECO:0000256" key="1">
    <source>
        <dbReference type="SAM" id="Phobius"/>
    </source>
</evidence>
<keyword evidence="1" id="KW-0472">Membrane</keyword>
<organism evidence="2">
    <name type="scientific">viral metagenome</name>
    <dbReference type="NCBI Taxonomy" id="1070528"/>
    <lineage>
        <taxon>unclassified sequences</taxon>
        <taxon>metagenomes</taxon>
        <taxon>organismal metagenomes</taxon>
    </lineage>
</organism>
<protein>
    <submittedName>
        <fullName evidence="2">Uncharacterized protein</fullName>
    </submittedName>
</protein>
<keyword evidence="1" id="KW-0812">Transmembrane</keyword>
<feature type="transmembrane region" description="Helical" evidence="1">
    <location>
        <begin position="44"/>
        <end position="63"/>
    </location>
</feature>
<feature type="transmembrane region" description="Helical" evidence="1">
    <location>
        <begin position="204"/>
        <end position="222"/>
    </location>
</feature>
<evidence type="ECO:0000313" key="2">
    <source>
        <dbReference type="EMBL" id="QHT09333.1"/>
    </source>
</evidence>
<dbReference type="AlphaFoldDB" id="A0A6C0CYL9"/>
<feature type="transmembrane region" description="Helical" evidence="1">
    <location>
        <begin position="264"/>
        <end position="281"/>
    </location>
</feature>
<sequence>MVIVKLYNNSLYYGEKIGINSEKYVKYIISYFDLFFSKLNNDNIYLYLIIFIIYVSIIFNNLSTITNDSDAIKTHISSTHLNIENILYDLIYQKKDSGILGTSWFLLFRQQDFMIKFILASYIFIVIKRYLYSKFLSIGLSLIIFFILSTVLASANTNTYIKMSKTDNVKDIESLNNANEKIFGFYLLIFLFMITSFGDIPDTFYISFIVVCIIIYSSSSSIAKDNILYLLKHYSSLFFICLTLYGLIINIGKKNTRTINTMNIILVCSILIIYVTTIKFIDKLLLPDFLSKYLVTNYESINYLYDDNGNPISSNTDCNNFNSDESICI</sequence>
<feature type="transmembrane region" description="Helical" evidence="1">
    <location>
        <begin position="113"/>
        <end position="132"/>
    </location>
</feature>
<accession>A0A6C0CYL9</accession>
<name>A0A6C0CYL9_9ZZZZ</name>
<dbReference type="EMBL" id="MN739509">
    <property type="protein sequence ID" value="QHT09333.1"/>
    <property type="molecule type" value="Genomic_DNA"/>
</dbReference>
<feature type="transmembrane region" description="Helical" evidence="1">
    <location>
        <begin position="182"/>
        <end position="198"/>
    </location>
</feature>
<feature type="transmembrane region" description="Helical" evidence="1">
    <location>
        <begin position="138"/>
        <end position="161"/>
    </location>
</feature>
<reference evidence="2" key="1">
    <citation type="journal article" date="2020" name="Nature">
        <title>Giant virus diversity and host interactions through global metagenomics.</title>
        <authorList>
            <person name="Schulz F."/>
            <person name="Roux S."/>
            <person name="Paez-Espino D."/>
            <person name="Jungbluth S."/>
            <person name="Walsh D.A."/>
            <person name="Denef V.J."/>
            <person name="McMahon K.D."/>
            <person name="Konstantinidis K.T."/>
            <person name="Eloe-Fadrosh E.A."/>
            <person name="Kyrpides N.C."/>
            <person name="Woyke T."/>
        </authorList>
    </citation>
    <scope>NUCLEOTIDE SEQUENCE</scope>
    <source>
        <strain evidence="2">GVMAG-M-3300023110-24</strain>
    </source>
</reference>
<keyword evidence="1" id="KW-1133">Transmembrane helix</keyword>
<proteinExistence type="predicted"/>
<feature type="transmembrane region" description="Helical" evidence="1">
    <location>
        <begin position="234"/>
        <end position="252"/>
    </location>
</feature>